<keyword evidence="3 5" id="KW-1133">Transmembrane helix</keyword>
<feature type="transmembrane region" description="Helical" evidence="5">
    <location>
        <begin position="306"/>
        <end position="326"/>
    </location>
</feature>
<dbReference type="PROSITE" id="PS50850">
    <property type="entry name" value="MFS"/>
    <property type="match status" value="1"/>
</dbReference>
<evidence type="ECO:0000256" key="5">
    <source>
        <dbReference type="SAM" id="Phobius"/>
    </source>
</evidence>
<dbReference type="PANTHER" id="PTHR23501">
    <property type="entry name" value="MAJOR FACILITATOR SUPERFAMILY"/>
    <property type="match status" value="1"/>
</dbReference>
<feature type="domain" description="Major facilitator superfamily (MFS) profile" evidence="6">
    <location>
        <begin position="78"/>
        <end position="514"/>
    </location>
</feature>
<comment type="subcellular location">
    <subcellularLocation>
        <location evidence="1">Membrane</location>
        <topology evidence="1">Multi-pass membrane protein</topology>
    </subcellularLocation>
</comment>
<feature type="transmembrane region" description="Helical" evidence="5">
    <location>
        <begin position="438"/>
        <end position="461"/>
    </location>
</feature>
<keyword evidence="2 5" id="KW-0812">Transmembrane</keyword>
<evidence type="ECO:0000256" key="3">
    <source>
        <dbReference type="ARBA" id="ARBA00022989"/>
    </source>
</evidence>
<dbReference type="GO" id="GO:0000329">
    <property type="term" value="C:fungal-type vacuole membrane"/>
    <property type="evidence" value="ECO:0007669"/>
    <property type="project" value="TreeGrafter"/>
</dbReference>
<dbReference type="Gene3D" id="1.20.1720.10">
    <property type="entry name" value="Multidrug resistance protein D"/>
    <property type="match status" value="1"/>
</dbReference>
<dbReference type="PANTHER" id="PTHR23501:SF33">
    <property type="entry name" value="MAJOR FACILITATOR SUPERFAMILY (MFS) PROFILE DOMAIN-CONTAINING PROTEIN"/>
    <property type="match status" value="1"/>
</dbReference>
<keyword evidence="4 5" id="KW-0472">Membrane</keyword>
<name>A0AAN7W606_9PEZI</name>
<dbReference type="Pfam" id="PF07690">
    <property type="entry name" value="MFS_1"/>
    <property type="match status" value="1"/>
</dbReference>
<dbReference type="EMBL" id="JAVRQU010000014">
    <property type="protein sequence ID" value="KAK5695174.1"/>
    <property type="molecule type" value="Genomic_DNA"/>
</dbReference>
<dbReference type="Proteomes" id="UP001310594">
    <property type="component" value="Unassembled WGS sequence"/>
</dbReference>
<dbReference type="AlphaFoldDB" id="A0AAN7W606"/>
<feature type="transmembrane region" description="Helical" evidence="5">
    <location>
        <begin position="271"/>
        <end position="294"/>
    </location>
</feature>
<organism evidence="7 8">
    <name type="scientific">Elasticomyces elasticus</name>
    <dbReference type="NCBI Taxonomy" id="574655"/>
    <lineage>
        <taxon>Eukaryota</taxon>
        <taxon>Fungi</taxon>
        <taxon>Dikarya</taxon>
        <taxon>Ascomycota</taxon>
        <taxon>Pezizomycotina</taxon>
        <taxon>Dothideomycetes</taxon>
        <taxon>Dothideomycetidae</taxon>
        <taxon>Mycosphaerellales</taxon>
        <taxon>Teratosphaeriaceae</taxon>
        <taxon>Elasticomyces</taxon>
    </lineage>
</organism>
<evidence type="ECO:0000313" key="7">
    <source>
        <dbReference type="EMBL" id="KAK5695174.1"/>
    </source>
</evidence>
<proteinExistence type="predicted"/>
<evidence type="ECO:0000259" key="6">
    <source>
        <dbReference type="PROSITE" id="PS50850"/>
    </source>
</evidence>
<dbReference type="InterPro" id="IPR020846">
    <property type="entry name" value="MFS_dom"/>
</dbReference>
<evidence type="ECO:0000256" key="4">
    <source>
        <dbReference type="ARBA" id="ARBA00023136"/>
    </source>
</evidence>
<gene>
    <name evidence="7" type="ORF">LTR97_008680</name>
</gene>
<feature type="transmembrane region" description="Helical" evidence="5">
    <location>
        <begin position="231"/>
        <end position="251"/>
    </location>
</feature>
<feature type="transmembrane region" description="Helical" evidence="5">
    <location>
        <begin position="377"/>
        <end position="397"/>
    </location>
</feature>
<evidence type="ECO:0000256" key="2">
    <source>
        <dbReference type="ARBA" id="ARBA00022692"/>
    </source>
</evidence>
<sequence>MPAPAKEDTRIETRLLSTASRVHDAEVEPLLRRESQATLYRTISRISEQEPLPPDDTDIELAKTTTTTSGTSRSLYTTLSVLLLGVFISQADQSLVLATYGKVSSEFDDFDSGTWLISAYILAQCAAQPVYGKLSDIYGRKSCLQASYILFAIGTAGSGWGRSMGQVIASRAVQGAGGAGMISMVSIIITDLAPIHEVALLRSYVNVLQTTGRSCGGVIGGLLTQTLGWRWAFLVQLPPIILAIFLVQWQLHLTPKQDNQKRSKWDKLRRIDFVGAFFLVLTILSACLILDIAGQRAPWNSGLVRAMGAVAVLSGIAFVATASIVPEPIFPLRFLGQYAVVTNCAIIVLQMMVQMSLMVAVPIFFAATMRASSAEAGLYLIPAFAGNTLGGLIAGYYIKKTERFKPPTVVAPILAVSCMLLCYYTWSEPASGWMSLAILPGGFATGMVSSSAFVGLTAGVAEEDMAVAASAMYLFFNIGAIAAVSSGGAVFESSLRSSLRVLTSELSRTWSGRP</sequence>
<evidence type="ECO:0000256" key="1">
    <source>
        <dbReference type="ARBA" id="ARBA00004141"/>
    </source>
</evidence>
<dbReference type="GO" id="GO:0015174">
    <property type="term" value="F:basic amino acid transmembrane transporter activity"/>
    <property type="evidence" value="ECO:0007669"/>
    <property type="project" value="TreeGrafter"/>
</dbReference>
<accession>A0AAN7W606</accession>
<reference evidence="7" key="1">
    <citation type="submission" date="2023-08" db="EMBL/GenBank/DDBJ databases">
        <title>Black Yeasts Isolated from many extreme environments.</title>
        <authorList>
            <person name="Coleine C."/>
            <person name="Stajich J.E."/>
            <person name="Selbmann L."/>
        </authorList>
    </citation>
    <scope>NUCLEOTIDE SEQUENCE</scope>
    <source>
        <strain evidence="7">CCFEE 5810</strain>
    </source>
</reference>
<protein>
    <recommendedName>
        <fullName evidence="6">Major facilitator superfamily (MFS) profile domain-containing protein</fullName>
    </recommendedName>
</protein>
<dbReference type="InterPro" id="IPR011701">
    <property type="entry name" value="MFS"/>
</dbReference>
<dbReference type="Gene3D" id="1.20.1250.20">
    <property type="entry name" value="MFS general substrate transporter like domains"/>
    <property type="match status" value="1"/>
</dbReference>
<feature type="transmembrane region" description="Helical" evidence="5">
    <location>
        <begin position="338"/>
        <end position="365"/>
    </location>
</feature>
<dbReference type="SUPFAM" id="SSF103473">
    <property type="entry name" value="MFS general substrate transporter"/>
    <property type="match status" value="1"/>
</dbReference>
<evidence type="ECO:0000313" key="8">
    <source>
        <dbReference type="Proteomes" id="UP001310594"/>
    </source>
</evidence>
<dbReference type="InterPro" id="IPR036259">
    <property type="entry name" value="MFS_trans_sf"/>
</dbReference>
<comment type="caution">
    <text evidence="7">The sequence shown here is derived from an EMBL/GenBank/DDBJ whole genome shotgun (WGS) entry which is preliminary data.</text>
</comment>
<feature type="transmembrane region" description="Helical" evidence="5">
    <location>
        <begin position="473"/>
        <end position="491"/>
    </location>
</feature>
<feature type="transmembrane region" description="Helical" evidence="5">
    <location>
        <begin position="409"/>
        <end position="426"/>
    </location>
</feature>